<protein>
    <submittedName>
        <fullName evidence="1">Uncharacterized protein</fullName>
    </submittedName>
</protein>
<evidence type="ECO:0000313" key="1">
    <source>
        <dbReference type="EMBL" id="AWT51072.1"/>
    </source>
</evidence>
<organism evidence="1 2">
    <name type="scientific">Mycolicibacterium smegmatis (strain MKD8)</name>
    <name type="common">Mycobacterium smegmatis</name>
    <dbReference type="NCBI Taxonomy" id="1214915"/>
    <lineage>
        <taxon>Bacteria</taxon>
        <taxon>Bacillati</taxon>
        <taxon>Actinomycetota</taxon>
        <taxon>Actinomycetes</taxon>
        <taxon>Mycobacteriales</taxon>
        <taxon>Mycobacteriaceae</taxon>
        <taxon>Mycolicibacterium</taxon>
    </lineage>
</organism>
<name>A0A2U9PH66_MYCSE</name>
<evidence type="ECO:0000313" key="2">
    <source>
        <dbReference type="Proteomes" id="UP000011200"/>
    </source>
</evidence>
<dbReference type="Proteomes" id="UP000011200">
    <property type="component" value="Chromosome"/>
</dbReference>
<proteinExistence type="predicted"/>
<dbReference type="AlphaFoldDB" id="A0A2U9PH66"/>
<reference evidence="1 2" key="1">
    <citation type="journal article" date="2013" name="Genome Announc.">
        <title>Draft genome sequence of MKD8, a conjugal recipient Mycobacterium smegmatis strain.</title>
        <authorList>
            <person name="Gray T.A."/>
            <person name="Palumbo M.J."/>
            <person name="Derbyshire K.M."/>
        </authorList>
    </citation>
    <scope>NUCLEOTIDE SEQUENCE [LARGE SCALE GENOMIC DNA]</scope>
    <source>
        <strain evidence="1 2">MKD8</strain>
    </source>
</reference>
<dbReference type="EMBL" id="CP027541">
    <property type="protein sequence ID" value="AWT51072.1"/>
    <property type="molecule type" value="Genomic_DNA"/>
</dbReference>
<reference evidence="2" key="2">
    <citation type="submission" date="2018-03" db="EMBL/GenBank/DDBJ databases">
        <authorList>
            <person name="Derbyshire K."/>
            <person name="Gray T.A."/>
            <person name="Champion M."/>
        </authorList>
    </citation>
    <scope>NUCLEOTIDE SEQUENCE [LARGE SCALE GENOMIC DNA]</scope>
    <source>
        <strain evidence="2">MKD8</strain>
    </source>
</reference>
<gene>
    <name evidence="1" type="ORF">D806_000780</name>
</gene>
<sequence>MRLTPAGESSPAPPAGVSVEGLVELRLLARLHLGVVLRALVLHRRQVHLLLERPVLEVRRSSAERQGLLSAVQPRVAVS</sequence>
<accession>A0A2U9PH66</accession>